<keyword evidence="2" id="KW-1003">Cell membrane</keyword>
<accession>A0A1I5S7N9</accession>
<evidence type="ECO:0000256" key="5">
    <source>
        <dbReference type="ARBA" id="ARBA00023136"/>
    </source>
</evidence>
<keyword evidence="4 7" id="KW-1133">Transmembrane helix</keyword>
<dbReference type="RefSeq" id="WP_074927402.1">
    <property type="nucleotide sequence ID" value="NZ_FOWR01000020.1"/>
</dbReference>
<evidence type="ECO:0000313" key="9">
    <source>
        <dbReference type="EMBL" id="SFP66753.1"/>
    </source>
</evidence>
<keyword evidence="3 7" id="KW-0812">Transmembrane</keyword>
<dbReference type="OrthoDB" id="5580984at2"/>
<feature type="transmembrane region" description="Helical" evidence="7">
    <location>
        <begin position="12"/>
        <end position="31"/>
    </location>
</feature>
<dbReference type="InterPro" id="IPR050445">
    <property type="entry name" value="Bact_polysacc_biosynth/exp"/>
</dbReference>
<sequence>MQELLKNIKNNLFISLVILPVIVFSTYQLLFASPRYESKTQLIVQQPDGMATMDASMALLSGLGMQTGNKDTQLVKSYIFSNDMLDHLEDKLSIKEHYSSNEYDFFSRLPKDASSEKFHQYYTKNIRVEIDEKSSVISVYNQAYTPKMSYKITHEIAKKAEWFINNIGHQLAESQLEFIKNEHEKTERRLQEAKVKIIDFQREHRLLDPEKEGVALSQIAYGIEGKIAIKNAEMQAMLSTMTADAPQILLLNAEKEALKSQLELEKSRLTNGNQSDSINKVLSRFSNLKIELEMALTAFTSTTISLEKSRIEAYRKLKFLVVVEEVKLPQESKYPEVFYNISLFTLLLVILFGITRIIIATIHELK</sequence>
<feature type="domain" description="Polysaccharide chain length determinant N-terminal" evidence="8">
    <location>
        <begin position="5"/>
        <end position="88"/>
    </location>
</feature>
<dbReference type="Pfam" id="PF02706">
    <property type="entry name" value="Wzz"/>
    <property type="match status" value="1"/>
</dbReference>
<keyword evidence="5 7" id="KW-0472">Membrane</keyword>
<evidence type="ECO:0000256" key="7">
    <source>
        <dbReference type="SAM" id="Phobius"/>
    </source>
</evidence>
<name>A0A1I5S7N9_9GAMM</name>
<organism evidence="9 10">
    <name type="scientific">Enterovibrio norvegicus DSM 15893</name>
    <dbReference type="NCBI Taxonomy" id="1121869"/>
    <lineage>
        <taxon>Bacteria</taxon>
        <taxon>Pseudomonadati</taxon>
        <taxon>Pseudomonadota</taxon>
        <taxon>Gammaproteobacteria</taxon>
        <taxon>Vibrionales</taxon>
        <taxon>Vibrionaceae</taxon>
        <taxon>Enterovibrio</taxon>
    </lineage>
</organism>
<dbReference type="STRING" id="1121869.SAMN03084138_02813"/>
<reference evidence="9 10" key="1">
    <citation type="submission" date="2016-10" db="EMBL/GenBank/DDBJ databases">
        <authorList>
            <person name="de Groot N.N."/>
        </authorList>
    </citation>
    <scope>NUCLEOTIDE SEQUENCE [LARGE SCALE GENOMIC DNA]</scope>
    <source>
        <strain evidence="9 10">DSM 15893</strain>
    </source>
</reference>
<evidence type="ECO:0000256" key="6">
    <source>
        <dbReference type="SAM" id="Coils"/>
    </source>
</evidence>
<feature type="coiled-coil region" evidence="6">
    <location>
        <begin position="169"/>
        <end position="203"/>
    </location>
</feature>
<protein>
    <submittedName>
        <fullName evidence="9">Capsular polysaccharide transport system permease protein</fullName>
    </submittedName>
</protein>
<evidence type="ECO:0000256" key="3">
    <source>
        <dbReference type="ARBA" id="ARBA00022692"/>
    </source>
</evidence>
<evidence type="ECO:0000256" key="1">
    <source>
        <dbReference type="ARBA" id="ARBA00004651"/>
    </source>
</evidence>
<dbReference type="AlphaFoldDB" id="A0A1I5S7N9"/>
<dbReference type="InterPro" id="IPR003856">
    <property type="entry name" value="LPS_length_determ_N"/>
</dbReference>
<keyword evidence="6" id="KW-0175">Coiled coil</keyword>
<dbReference type="GO" id="GO:0004713">
    <property type="term" value="F:protein tyrosine kinase activity"/>
    <property type="evidence" value="ECO:0007669"/>
    <property type="project" value="TreeGrafter"/>
</dbReference>
<evidence type="ECO:0000313" key="10">
    <source>
        <dbReference type="Proteomes" id="UP000182692"/>
    </source>
</evidence>
<dbReference type="PANTHER" id="PTHR32309:SF13">
    <property type="entry name" value="FERRIC ENTEROBACTIN TRANSPORT PROTEIN FEPE"/>
    <property type="match status" value="1"/>
</dbReference>
<dbReference type="GO" id="GO:0005886">
    <property type="term" value="C:plasma membrane"/>
    <property type="evidence" value="ECO:0007669"/>
    <property type="project" value="UniProtKB-SubCell"/>
</dbReference>
<comment type="subcellular location">
    <subcellularLocation>
        <location evidence="1">Cell membrane</location>
        <topology evidence="1">Multi-pass membrane protein</topology>
    </subcellularLocation>
</comment>
<gene>
    <name evidence="9" type="ORF">SAMN03084138_02813</name>
</gene>
<dbReference type="Proteomes" id="UP000182692">
    <property type="component" value="Unassembled WGS sequence"/>
</dbReference>
<evidence type="ECO:0000259" key="8">
    <source>
        <dbReference type="Pfam" id="PF02706"/>
    </source>
</evidence>
<evidence type="ECO:0000256" key="4">
    <source>
        <dbReference type="ARBA" id="ARBA00022989"/>
    </source>
</evidence>
<proteinExistence type="predicted"/>
<dbReference type="PANTHER" id="PTHR32309">
    <property type="entry name" value="TYROSINE-PROTEIN KINASE"/>
    <property type="match status" value="1"/>
</dbReference>
<feature type="transmembrane region" description="Helical" evidence="7">
    <location>
        <begin position="337"/>
        <end position="359"/>
    </location>
</feature>
<dbReference type="EMBL" id="FOWR01000020">
    <property type="protein sequence ID" value="SFP66753.1"/>
    <property type="molecule type" value="Genomic_DNA"/>
</dbReference>
<evidence type="ECO:0000256" key="2">
    <source>
        <dbReference type="ARBA" id="ARBA00022475"/>
    </source>
</evidence>
<dbReference type="GeneID" id="35870615"/>